<gene>
    <name evidence="3" type="ORF">DWW18_08190</name>
</gene>
<evidence type="ECO:0000313" key="3">
    <source>
        <dbReference type="EMBL" id="RGV34288.1"/>
    </source>
</evidence>
<dbReference type="Pfam" id="PF19808">
    <property type="entry name" value="DUF6291"/>
    <property type="match status" value="1"/>
</dbReference>
<feature type="compositionally biased region" description="Acidic residues" evidence="1">
    <location>
        <begin position="118"/>
        <end position="136"/>
    </location>
</feature>
<feature type="region of interest" description="Disordered" evidence="1">
    <location>
        <begin position="114"/>
        <end position="136"/>
    </location>
</feature>
<comment type="caution">
    <text evidence="3">The sequence shown here is derived from an EMBL/GenBank/DDBJ whole genome shotgun (WGS) entry which is preliminary data.</text>
</comment>
<accession>A0A412X1E8</accession>
<dbReference type="Proteomes" id="UP000283589">
    <property type="component" value="Unassembled WGS sequence"/>
</dbReference>
<evidence type="ECO:0000313" key="4">
    <source>
        <dbReference type="Proteomes" id="UP000283589"/>
    </source>
</evidence>
<dbReference type="AlphaFoldDB" id="A0A412X1E8"/>
<evidence type="ECO:0000259" key="2">
    <source>
        <dbReference type="Pfam" id="PF19808"/>
    </source>
</evidence>
<reference evidence="3 4" key="1">
    <citation type="submission" date="2018-08" db="EMBL/GenBank/DDBJ databases">
        <title>A genome reference for cultivated species of the human gut microbiota.</title>
        <authorList>
            <person name="Zou Y."/>
            <person name="Xue W."/>
            <person name="Luo G."/>
        </authorList>
    </citation>
    <scope>NUCLEOTIDE SEQUENCE [LARGE SCALE GENOMIC DNA]</scope>
    <source>
        <strain evidence="3 4">AF14-49</strain>
    </source>
</reference>
<dbReference type="EMBL" id="QRZA01000008">
    <property type="protein sequence ID" value="RGV34288.1"/>
    <property type="molecule type" value="Genomic_DNA"/>
</dbReference>
<name>A0A412X1E8_9BACT</name>
<proteinExistence type="predicted"/>
<sequence>MVMKKITKKTDEKSGNKRDSFVFYRSYLEAIETLSKKNKLIAFETIVRYALDQEMPESLPSNVLGIFKMAQPNIDSANKKYFNRLKGKAQKKKDCDEQEFGECIRLPEKKHNVKDDEFLGGENDDCFDDGEPDEFE</sequence>
<dbReference type="InterPro" id="IPR046258">
    <property type="entry name" value="DUF6291"/>
</dbReference>
<protein>
    <recommendedName>
        <fullName evidence="2">DUF6291 domain-containing protein</fullName>
    </recommendedName>
</protein>
<organism evidence="3 4">
    <name type="scientific">Butyricimonas virosa</name>
    <dbReference type="NCBI Taxonomy" id="544645"/>
    <lineage>
        <taxon>Bacteria</taxon>
        <taxon>Pseudomonadati</taxon>
        <taxon>Bacteroidota</taxon>
        <taxon>Bacteroidia</taxon>
        <taxon>Bacteroidales</taxon>
        <taxon>Odoribacteraceae</taxon>
        <taxon>Butyricimonas</taxon>
    </lineage>
</organism>
<evidence type="ECO:0000256" key="1">
    <source>
        <dbReference type="SAM" id="MobiDB-lite"/>
    </source>
</evidence>
<feature type="domain" description="DUF6291" evidence="2">
    <location>
        <begin position="20"/>
        <end position="93"/>
    </location>
</feature>